<proteinExistence type="predicted"/>
<accession>A0A9P7YDJ6</accession>
<evidence type="ECO:0000259" key="3">
    <source>
        <dbReference type="PROSITE" id="PS50837"/>
    </source>
</evidence>
<dbReference type="SUPFAM" id="SSF52540">
    <property type="entry name" value="P-loop containing nucleoside triphosphate hydrolases"/>
    <property type="match status" value="1"/>
</dbReference>
<comment type="caution">
    <text evidence="4">The sequence shown here is derived from an EMBL/GenBank/DDBJ whole genome shotgun (WGS) entry which is preliminary data.</text>
</comment>
<dbReference type="PANTHER" id="PTHR10039">
    <property type="entry name" value="AMELOGENIN"/>
    <property type="match status" value="1"/>
</dbReference>
<evidence type="ECO:0000313" key="5">
    <source>
        <dbReference type="Proteomes" id="UP000824998"/>
    </source>
</evidence>
<feature type="compositionally biased region" description="Polar residues" evidence="2">
    <location>
        <begin position="41"/>
        <end position="53"/>
    </location>
</feature>
<evidence type="ECO:0000256" key="2">
    <source>
        <dbReference type="SAM" id="MobiDB-lite"/>
    </source>
</evidence>
<keyword evidence="1" id="KW-0677">Repeat</keyword>
<dbReference type="InterPro" id="IPR007111">
    <property type="entry name" value="NACHT_NTPase"/>
</dbReference>
<dbReference type="AlphaFoldDB" id="A0A9P7YDJ6"/>
<dbReference type="PANTHER" id="PTHR10039:SF10">
    <property type="entry name" value="NACHT DOMAIN-CONTAINING PROTEIN"/>
    <property type="match status" value="1"/>
</dbReference>
<dbReference type="InterPro" id="IPR027417">
    <property type="entry name" value="P-loop_NTPase"/>
</dbReference>
<protein>
    <recommendedName>
        <fullName evidence="3">NACHT domain-containing protein</fullName>
    </recommendedName>
</protein>
<dbReference type="OrthoDB" id="163438at2759"/>
<dbReference type="InterPro" id="IPR056884">
    <property type="entry name" value="NPHP3-like_N"/>
</dbReference>
<dbReference type="EMBL" id="MU251606">
    <property type="protein sequence ID" value="KAG9231371.1"/>
    <property type="molecule type" value="Genomic_DNA"/>
</dbReference>
<evidence type="ECO:0000313" key="4">
    <source>
        <dbReference type="EMBL" id="KAG9231371.1"/>
    </source>
</evidence>
<feature type="compositionally biased region" description="Low complexity" evidence="2">
    <location>
        <begin position="14"/>
        <end position="27"/>
    </location>
</feature>
<name>A0A9P7YDJ6_9HELO</name>
<keyword evidence="5" id="KW-1185">Reference proteome</keyword>
<gene>
    <name evidence="4" type="ORF">BJ875DRAFT_506721</name>
</gene>
<feature type="domain" description="NACHT" evidence="3">
    <location>
        <begin position="346"/>
        <end position="494"/>
    </location>
</feature>
<dbReference type="PROSITE" id="PS50837">
    <property type="entry name" value="NACHT"/>
    <property type="match status" value="1"/>
</dbReference>
<feature type="compositionally biased region" description="Basic and acidic residues" evidence="2">
    <location>
        <begin position="30"/>
        <end position="40"/>
    </location>
</feature>
<organism evidence="4 5">
    <name type="scientific">Amylocarpus encephaloides</name>
    <dbReference type="NCBI Taxonomy" id="45428"/>
    <lineage>
        <taxon>Eukaryota</taxon>
        <taxon>Fungi</taxon>
        <taxon>Dikarya</taxon>
        <taxon>Ascomycota</taxon>
        <taxon>Pezizomycotina</taxon>
        <taxon>Leotiomycetes</taxon>
        <taxon>Helotiales</taxon>
        <taxon>Helotiales incertae sedis</taxon>
        <taxon>Amylocarpus</taxon>
    </lineage>
</organism>
<evidence type="ECO:0000256" key="1">
    <source>
        <dbReference type="ARBA" id="ARBA00022737"/>
    </source>
</evidence>
<dbReference type="Gene3D" id="3.40.50.300">
    <property type="entry name" value="P-loop containing nucleotide triphosphate hydrolases"/>
    <property type="match status" value="1"/>
</dbReference>
<reference evidence="4" key="1">
    <citation type="journal article" date="2021" name="IMA Fungus">
        <title>Genomic characterization of three marine fungi, including Emericellopsis atlantica sp. nov. with signatures of a generalist lifestyle and marine biomass degradation.</title>
        <authorList>
            <person name="Hagestad O.C."/>
            <person name="Hou L."/>
            <person name="Andersen J.H."/>
            <person name="Hansen E.H."/>
            <person name="Altermark B."/>
            <person name="Li C."/>
            <person name="Kuhnert E."/>
            <person name="Cox R.J."/>
            <person name="Crous P.W."/>
            <person name="Spatafora J.W."/>
            <person name="Lail K."/>
            <person name="Amirebrahimi M."/>
            <person name="Lipzen A."/>
            <person name="Pangilinan J."/>
            <person name="Andreopoulos W."/>
            <person name="Hayes R.D."/>
            <person name="Ng V."/>
            <person name="Grigoriev I.V."/>
            <person name="Jackson S.A."/>
            <person name="Sutton T.D.S."/>
            <person name="Dobson A.D.W."/>
            <person name="Rama T."/>
        </authorList>
    </citation>
    <scope>NUCLEOTIDE SEQUENCE</scope>
    <source>
        <strain evidence="4">TRa018bII</strain>
    </source>
</reference>
<dbReference type="Proteomes" id="UP000824998">
    <property type="component" value="Unassembled WGS sequence"/>
</dbReference>
<dbReference type="Pfam" id="PF24883">
    <property type="entry name" value="NPHP3_N"/>
    <property type="match status" value="1"/>
</dbReference>
<feature type="region of interest" description="Disordered" evidence="2">
    <location>
        <begin position="1"/>
        <end position="53"/>
    </location>
</feature>
<sequence length="956" mass="108767">MKVSGTDFASSVDSSSQHATSTASSLSFNRTRDAPKESTTTRDNAAQTQPDQSTLLTEVHTSSLEQNFSANHSALGVDIGVVIVSSDIWSVAYREAVDSLGKDIDVAILKGENVAQLFSHLEEIDKEATQESVFLRGVRYLHSLQVPLEKFKLALDLASPLTNIEPTSTMVFGVVRGVTAIAISFATADLEFAKQIGEMLEQISYIDDCDTLGQKANKIDIHKALVLVYQKLLEFYNVAFEILTRKGVKLVMKIILENDRLPNIVQDFLRHAENLRKLVQKATWEIVEDIRAMLYDHEIARWLGSGKMRQQSKYHNDLQNLRADQACEFLLTDAKFISWYRASDSQQLVILGDMGCGKSVAMAFLVDELRRRNEHQLPQPKICYHYCRDDETGQATYIFSALILSLLEQFSGLKRTFFEWYKQAGASGNFEPATDIKKLEEFLQKILKTLDRPLFIVIDGLDECDRASQNSLLKSLKILSKKTPRLKVILSSRPQEEILEQLGEIAKIDMGSDTKRDRVIVEKTVERKLFNLSKDVRALVTETLSHLAQGSAIWTKMIVELIEVRRIRALGPMRDFLEEIPLPEQLSELYVNLFSRCTSNDPENQKLVTTALEVLAITRRPLSILELAWAVALGAAQKRVTTVTALAKLVDPQRVMSLIQPFVAHVDFSDVRKRQVRLVHQSVKEFIIREWASNRPDQGFIHQRTGSLEAGILDICIRYLLLDDFGHTDLFSKEQPTDYDPCCTWEAWEENMIRYDPTDRGFGELFVYASCHWLEHFGAITVEPLPGLENIENLCQAGSTRLQNWIKQYCRPQCIIKPRFLFDSRLYDPLSITSLYGSETMLRDMLESSDFDKDKFLPNPAMGAADQILQWGDLSRLRMLFSGSNIGHQLRNLGFFRLVMKQWSISDTHGRDWDVVFDLIDDVLDILVKERRGNELLCMAASRGCMPIIRRLMDRA</sequence>